<protein>
    <recommendedName>
        <fullName evidence="13">RanBP2-type domain-containing protein</fullName>
    </recommendedName>
</protein>
<reference evidence="11 12" key="2">
    <citation type="submission" date="2018-07" db="EMBL/GenBank/DDBJ databases">
        <title>Annotation of Aphanomyces astaci genome assembly.</title>
        <authorList>
            <person name="Studholme D.J."/>
        </authorList>
    </citation>
    <scope>NUCLEOTIDE SEQUENCE [LARGE SCALE GENOMIC DNA]</scope>
    <source>
        <strain evidence="11">Pc</strain>
    </source>
</reference>
<evidence type="ECO:0000313" key="11">
    <source>
        <dbReference type="EMBL" id="RQM24941.1"/>
    </source>
</evidence>
<organism evidence="10">
    <name type="scientific">Aphanomyces astaci</name>
    <name type="common">Crayfish plague agent</name>
    <dbReference type="NCBI Taxonomy" id="112090"/>
    <lineage>
        <taxon>Eukaryota</taxon>
        <taxon>Sar</taxon>
        <taxon>Stramenopiles</taxon>
        <taxon>Oomycota</taxon>
        <taxon>Saprolegniomycetes</taxon>
        <taxon>Saprolegniales</taxon>
        <taxon>Verrucalvaceae</taxon>
        <taxon>Aphanomyces</taxon>
    </lineage>
</organism>
<evidence type="ECO:0000256" key="7">
    <source>
        <dbReference type="PROSITE-ProRule" id="PRU00322"/>
    </source>
</evidence>
<dbReference type="PROSITE" id="PS50886">
    <property type="entry name" value="TRBD"/>
    <property type="match status" value="1"/>
</dbReference>
<dbReference type="GO" id="GO:0008270">
    <property type="term" value="F:zinc ion binding"/>
    <property type="evidence" value="ECO:0007669"/>
    <property type="project" value="UniProtKB-KW"/>
</dbReference>
<dbReference type="RefSeq" id="XP_009826724.1">
    <property type="nucleotide sequence ID" value="XM_009828422.1"/>
</dbReference>
<dbReference type="InterPro" id="IPR001876">
    <property type="entry name" value="Znf_RanBP2"/>
</dbReference>
<feature type="domain" description="RanBP2-type" evidence="8">
    <location>
        <begin position="12"/>
        <end position="41"/>
    </location>
</feature>
<feature type="domain" description="TRNA-binding" evidence="9">
    <location>
        <begin position="45"/>
        <end position="160"/>
    </location>
</feature>
<dbReference type="VEuPathDB" id="FungiDB:H257_04051"/>
<evidence type="ECO:0000256" key="2">
    <source>
        <dbReference type="ARBA" id="ARBA00022723"/>
    </source>
</evidence>
<dbReference type="InterPro" id="IPR002547">
    <property type="entry name" value="tRNA-bd_dom"/>
</dbReference>
<evidence type="ECO:0000256" key="6">
    <source>
        <dbReference type="PROSITE-ProRule" id="PRU00209"/>
    </source>
</evidence>
<dbReference type="Proteomes" id="UP000284702">
    <property type="component" value="Unassembled WGS sequence"/>
</dbReference>
<dbReference type="EMBL" id="KI913120">
    <property type="protein sequence ID" value="ETV83294.1"/>
    <property type="molecule type" value="Genomic_DNA"/>
</dbReference>
<keyword evidence="1 6" id="KW-0820">tRNA-binding</keyword>
<dbReference type="EMBL" id="MZMZ02002638">
    <property type="protein sequence ID" value="RQM24941.1"/>
    <property type="molecule type" value="Genomic_DNA"/>
</dbReference>
<evidence type="ECO:0008006" key="13">
    <source>
        <dbReference type="Google" id="ProtNLM"/>
    </source>
</evidence>
<evidence type="ECO:0000259" key="9">
    <source>
        <dbReference type="PROSITE" id="PS50886"/>
    </source>
</evidence>
<reference evidence="10" key="1">
    <citation type="submission" date="2013-12" db="EMBL/GenBank/DDBJ databases">
        <title>The Genome Sequence of Aphanomyces astaci APO3.</title>
        <authorList>
            <consortium name="The Broad Institute Genomics Platform"/>
            <person name="Russ C."/>
            <person name="Tyler B."/>
            <person name="van West P."/>
            <person name="Dieguez-Uribeondo J."/>
            <person name="Young S.K."/>
            <person name="Zeng Q."/>
            <person name="Gargeya S."/>
            <person name="Fitzgerald M."/>
            <person name="Abouelleil A."/>
            <person name="Alvarado L."/>
            <person name="Chapman S.B."/>
            <person name="Gainer-Dewar J."/>
            <person name="Goldberg J."/>
            <person name="Griggs A."/>
            <person name="Gujja S."/>
            <person name="Hansen M."/>
            <person name="Howarth C."/>
            <person name="Imamovic A."/>
            <person name="Ireland A."/>
            <person name="Larimer J."/>
            <person name="McCowan C."/>
            <person name="Murphy C."/>
            <person name="Pearson M."/>
            <person name="Poon T.W."/>
            <person name="Priest M."/>
            <person name="Roberts A."/>
            <person name="Saif S."/>
            <person name="Shea T."/>
            <person name="Sykes S."/>
            <person name="Wortman J."/>
            <person name="Nusbaum C."/>
            <person name="Birren B."/>
        </authorList>
    </citation>
    <scope>NUCLEOTIDE SEQUENCE [LARGE SCALE GENOMIC DNA]</scope>
    <source>
        <strain evidence="10">APO3</strain>
    </source>
</reference>
<dbReference type="Gene3D" id="4.10.1060.10">
    <property type="entry name" value="Zinc finger, RanBP2-type"/>
    <property type="match status" value="1"/>
</dbReference>
<accession>W4GW89</accession>
<dbReference type="AlphaFoldDB" id="W4GW89"/>
<keyword evidence="3 7" id="KW-0863">Zinc-finger</keyword>
<evidence type="ECO:0000256" key="5">
    <source>
        <dbReference type="ARBA" id="ARBA00022884"/>
    </source>
</evidence>
<keyword evidence="2" id="KW-0479">Metal-binding</keyword>
<dbReference type="InterPro" id="IPR012340">
    <property type="entry name" value="NA-bd_OB-fold"/>
</dbReference>
<dbReference type="PROSITE" id="PS50199">
    <property type="entry name" value="ZF_RANBP2_2"/>
    <property type="match status" value="1"/>
</dbReference>
<dbReference type="GO" id="GO:0000049">
    <property type="term" value="F:tRNA binding"/>
    <property type="evidence" value="ECO:0007669"/>
    <property type="project" value="UniProtKB-UniRule"/>
</dbReference>
<evidence type="ECO:0000256" key="4">
    <source>
        <dbReference type="ARBA" id="ARBA00022833"/>
    </source>
</evidence>
<dbReference type="OrthoDB" id="2154715at2759"/>
<keyword evidence="5 6" id="KW-0694">RNA-binding</keyword>
<sequence length="164" mass="17335">MEILQSYFCSSMAKEWICVECEQDNAADEVECVACEEPRPAASSVSRFAGYKIARVVSVEAIPKTKLRAVKVQVDADGAEGLTIVTNARVDDGETRYIVVATAGSIVSIDGDDIEVKKATVGGRKSEGMVCDSPMLGWKGGAAGAAVFLPNTYTVGDEPPATRP</sequence>
<dbReference type="GeneID" id="20806047"/>
<proteinExistence type="predicted"/>
<dbReference type="SUPFAM" id="SSF50249">
    <property type="entry name" value="Nucleic acid-binding proteins"/>
    <property type="match status" value="1"/>
</dbReference>
<evidence type="ECO:0000259" key="8">
    <source>
        <dbReference type="PROSITE" id="PS50199"/>
    </source>
</evidence>
<evidence type="ECO:0000256" key="3">
    <source>
        <dbReference type="ARBA" id="ARBA00022771"/>
    </source>
</evidence>
<evidence type="ECO:0000313" key="10">
    <source>
        <dbReference type="EMBL" id="ETV83294.1"/>
    </source>
</evidence>
<evidence type="ECO:0000256" key="1">
    <source>
        <dbReference type="ARBA" id="ARBA00022555"/>
    </source>
</evidence>
<keyword evidence="12" id="KW-1185">Reference proteome</keyword>
<evidence type="ECO:0000313" key="12">
    <source>
        <dbReference type="Proteomes" id="UP000284702"/>
    </source>
</evidence>
<dbReference type="Gene3D" id="2.40.50.140">
    <property type="entry name" value="Nucleic acid-binding proteins"/>
    <property type="match status" value="1"/>
</dbReference>
<keyword evidence="4" id="KW-0862">Zinc</keyword>
<dbReference type="PROSITE" id="PS01358">
    <property type="entry name" value="ZF_RANBP2_1"/>
    <property type="match status" value="1"/>
</dbReference>
<name>W4GW89_APHAT</name>
<gene>
    <name evidence="11" type="ORF">B5M09_007917</name>
    <name evidence="10" type="ORF">H257_04051</name>
</gene>